<gene>
    <name evidence="1" type="ORF">KUCAC02_013811</name>
</gene>
<keyword evidence="2" id="KW-1185">Reference proteome</keyword>
<protein>
    <submittedName>
        <fullName evidence="1">Uncharacterized protein</fullName>
    </submittedName>
</protein>
<sequence length="200" mass="22545">MLCCHQCSKPEYYTLARQFSDPHGLYLHWPVPIRCGPEMEQERKEDAQHPKAIFCEALQSAYGRSGSHGSMCRDVSPQTQKQMVVHQSVLLPLGCDHCECLAPIQHVWSGTDGSSALQGICSWCAHKCRIHQDTRKRKTQCKSKAPPEIRFGSGNHWPQLTEANNANRCQDAACTRRTKYIGMQCRVALCPGCFANYHGR</sequence>
<organism evidence="1 2">
    <name type="scientific">Chaenocephalus aceratus</name>
    <name type="common">Blackfin icefish</name>
    <name type="synonym">Chaenichthys aceratus</name>
    <dbReference type="NCBI Taxonomy" id="36190"/>
    <lineage>
        <taxon>Eukaryota</taxon>
        <taxon>Metazoa</taxon>
        <taxon>Chordata</taxon>
        <taxon>Craniata</taxon>
        <taxon>Vertebrata</taxon>
        <taxon>Euteleostomi</taxon>
        <taxon>Actinopterygii</taxon>
        <taxon>Neopterygii</taxon>
        <taxon>Teleostei</taxon>
        <taxon>Neoteleostei</taxon>
        <taxon>Acanthomorphata</taxon>
        <taxon>Eupercaria</taxon>
        <taxon>Perciformes</taxon>
        <taxon>Notothenioidei</taxon>
        <taxon>Channichthyidae</taxon>
        <taxon>Chaenocephalus</taxon>
    </lineage>
</organism>
<comment type="caution">
    <text evidence="1">The sequence shown here is derived from an EMBL/GenBank/DDBJ whole genome shotgun (WGS) entry which is preliminary data.</text>
</comment>
<name>A0ACB9WDA4_CHAAC</name>
<accession>A0ACB9WDA4</accession>
<dbReference type="EMBL" id="CM043800">
    <property type="protein sequence ID" value="KAI4810884.1"/>
    <property type="molecule type" value="Genomic_DNA"/>
</dbReference>
<dbReference type="Proteomes" id="UP001057452">
    <property type="component" value="Chromosome 16"/>
</dbReference>
<evidence type="ECO:0000313" key="2">
    <source>
        <dbReference type="Proteomes" id="UP001057452"/>
    </source>
</evidence>
<reference evidence="1" key="1">
    <citation type="submission" date="2022-05" db="EMBL/GenBank/DDBJ databases">
        <title>Chromosome-level genome of Chaenocephalus aceratus.</title>
        <authorList>
            <person name="Park H."/>
        </authorList>
    </citation>
    <scope>NUCLEOTIDE SEQUENCE</scope>
    <source>
        <strain evidence="1">KU_202001</strain>
    </source>
</reference>
<evidence type="ECO:0000313" key="1">
    <source>
        <dbReference type="EMBL" id="KAI4810884.1"/>
    </source>
</evidence>
<proteinExistence type="predicted"/>